<evidence type="ECO:0000256" key="1">
    <source>
        <dbReference type="SAM" id="MobiDB-lite"/>
    </source>
</evidence>
<dbReference type="VEuPathDB" id="PiroplasmaDB:BOVATA_016470"/>
<dbReference type="RefSeq" id="XP_028866397.1">
    <property type="nucleotide sequence ID" value="XM_029010564.1"/>
</dbReference>
<proteinExistence type="predicted"/>
<dbReference type="Proteomes" id="UP000236319">
    <property type="component" value="Unassembled WGS sequence"/>
</dbReference>
<organism evidence="2 3">
    <name type="scientific">Babesia ovata</name>
    <dbReference type="NCBI Taxonomy" id="189622"/>
    <lineage>
        <taxon>Eukaryota</taxon>
        <taxon>Sar</taxon>
        <taxon>Alveolata</taxon>
        <taxon>Apicomplexa</taxon>
        <taxon>Aconoidasida</taxon>
        <taxon>Piroplasmida</taxon>
        <taxon>Babesiidae</taxon>
        <taxon>Babesia</taxon>
    </lineage>
</organism>
<accession>A0A2H6KAY4</accession>
<dbReference type="EMBL" id="BDSA01000002">
    <property type="protein sequence ID" value="GBE60154.1"/>
    <property type="molecule type" value="Genomic_DNA"/>
</dbReference>
<gene>
    <name evidence="2" type="ORF">BOVATA_016470</name>
</gene>
<name>A0A2H6KAY4_9APIC</name>
<keyword evidence="3" id="KW-1185">Reference proteome</keyword>
<evidence type="ECO:0000313" key="2">
    <source>
        <dbReference type="EMBL" id="GBE60154.1"/>
    </source>
</evidence>
<protein>
    <submittedName>
        <fullName evidence="2">ATP-citrate synthase beta chain 1-like protein, putative</fullName>
    </submittedName>
</protein>
<comment type="caution">
    <text evidence="2">The sequence shown here is derived from an EMBL/GenBank/DDBJ whole genome shotgun (WGS) entry which is preliminary data.</text>
</comment>
<sequence length="139" mass="14646">MPRPNLEQLKTEYVQRPEADHSFQVKLHLGYVVYQGAELSSPSVAPSPPSAMLPSGGASCVVGLLEVKLSLGPEAVRIIGGCLMSCANEGTCPSRPRLTPEPSDWEADTAGESASLPTWEPSSPLLLWSKDGDADSAGN</sequence>
<feature type="region of interest" description="Disordered" evidence="1">
    <location>
        <begin position="92"/>
        <end position="139"/>
    </location>
</feature>
<evidence type="ECO:0000313" key="3">
    <source>
        <dbReference type="Proteomes" id="UP000236319"/>
    </source>
</evidence>
<reference evidence="2 3" key="1">
    <citation type="journal article" date="2017" name="BMC Genomics">
        <title>Whole-genome assembly of Babesia ovata and comparative genomics between closely related pathogens.</title>
        <authorList>
            <person name="Yamagishi J."/>
            <person name="Asada M."/>
            <person name="Hakimi H."/>
            <person name="Tanaka T.Q."/>
            <person name="Sugimoto C."/>
            <person name="Kawazu S."/>
        </authorList>
    </citation>
    <scope>NUCLEOTIDE SEQUENCE [LARGE SCALE GENOMIC DNA]</scope>
    <source>
        <strain evidence="2 3">Miyake</strain>
    </source>
</reference>
<dbReference type="AlphaFoldDB" id="A0A2H6KAY4"/>
<dbReference type="GeneID" id="39873924"/>